<evidence type="ECO:0000256" key="5">
    <source>
        <dbReference type="SAM" id="Phobius"/>
    </source>
</evidence>
<organism evidence="7 8">
    <name type="scientific">Hyphomonas adhaerens</name>
    <dbReference type="NCBI Taxonomy" id="81029"/>
    <lineage>
        <taxon>Bacteria</taxon>
        <taxon>Pseudomonadati</taxon>
        <taxon>Pseudomonadota</taxon>
        <taxon>Alphaproteobacteria</taxon>
        <taxon>Hyphomonadales</taxon>
        <taxon>Hyphomonadaceae</taxon>
        <taxon>Hyphomonas</taxon>
    </lineage>
</organism>
<dbReference type="Gene3D" id="1.20.1560.10">
    <property type="entry name" value="ABC transporter type 1, transmembrane domain"/>
    <property type="match status" value="1"/>
</dbReference>
<dbReference type="GO" id="GO:0005524">
    <property type="term" value="F:ATP binding"/>
    <property type="evidence" value="ECO:0007669"/>
    <property type="project" value="InterPro"/>
</dbReference>
<keyword evidence="3 5" id="KW-1133">Transmembrane helix</keyword>
<dbReference type="InterPro" id="IPR011527">
    <property type="entry name" value="ABC1_TM_dom"/>
</dbReference>
<dbReference type="RefSeq" id="WP_272987534.1">
    <property type="nucleotide sequence ID" value="NZ_CALCOC010000220.1"/>
</dbReference>
<sequence length="160" mass="17417">MIEPIDFMSTSSNLIQQVGLQASISRDVFAYLLRYAIPLLGLSTLIGVLFLASPIFMLQVYDRVIGTGSMETLAFLVLITLFCLGCMAIFDYLRARALAHLSAAMYQKFAPRVLEMSALQAARSSTSTIAGLRELDVVRNVASGFAATTLLDAPIVPMFL</sequence>
<keyword evidence="4 5" id="KW-0472">Membrane</keyword>
<dbReference type="Proteomes" id="UP000259610">
    <property type="component" value="Unassembled WGS sequence"/>
</dbReference>
<dbReference type="AlphaFoldDB" id="A0A3B9GVM9"/>
<accession>A0A3B9GVM9</accession>
<dbReference type="InterPro" id="IPR036640">
    <property type="entry name" value="ABC1_TM_sf"/>
</dbReference>
<evidence type="ECO:0000256" key="2">
    <source>
        <dbReference type="ARBA" id="ARBA00022692"/>
    </source>
</evidence>
<dbReference type="GO" id="GO:0005886">
    <property type="term" value="C:plasma membrane"/>
    <property type="evidence" value="ECO:0007669"/>
    <property type="project" value="UniProtKB-SubCell"/>
</dbReference>
<keyword evidence="2 5" id="KW-0812">Transmembrane</keyword>
<dbReference type="SUPFAM" id="SSF90123">
    <property type="entry name" value="ABC transporter transmembrane region"/>
    <property type="match status" value="1"/>
</dbReference>
<feature type="transmembrane region" description="Helical" evidence="5">
    <location>
        <begin position="35"/>
        <end position="61"/>
    </location>
</feature>
<reference evidence="7 8" key="1">
    <citation type="journal article" date="2018" name="Nat. Biotechnol.">
        <title>A standardized bacterial taxonomy based on genome phylogeny substantially revises the tree of life.</title>
        <authorList>
            <person name="Parks D.H."/>
            <person name="Chuvochina M."/>
            <person name="Waite D.W."/>
            <person name="Rinke C."/>
            <person name="Skarshewski A."/>
            <person name="Chaumeil P.A."/>
            <person name="Hugenholtz P."/>
        </authorList>
    </citation>
    <scope>NUCLEOTIDE SEQUENCE [LARGE SCALE GENOMIC DNA]</scope>
    <source>
        <strain evidence="7">UBA8733</strain>
    </source>
</reference>
<evidence type="ECO:0000313" key="8">
    <source>
        <dbReference type="Proteomes" id="UP000259610"/>
    </source>
</evidence>
<feature type="transmembrane region" description="Helical" evidence="5">
    <location>
        <begin position="73"/>
        <end position="93"/>
    </location>
</feature>
<protein>
    <recommendedName>
        <fullName evidence="6">ABC transmembrane type-1 domain-containing protein</fullName>
    </recommendedName>
</protein>
<dbReference type="EMBL" id="DMAN01000110">
    <property type="protein sequence ID" value="HAE26507.1"/>
    <property type="molecule type" value="Genomic_DNA"/>
</dbReference>
<evidence type="ECO:0000313" key="7">
    <source>
        <dbReference type="EMBL" id="HAE26507.1"/>
    </source>
</evidence>
<dbReference type="GO" id="GO:0140359">
    <property type="term" value="F:ABC-type transporter activity"/>
    <property type="evidence" value="ECO:0007669"/>
    <property type="project" value="InterPro"/>
</dbReference>
<name>A0A3B9GVM9_9PROT</name>
<evidence type="ECO:0000256" key="4">
    <source>
        <dbReference type="ARBA" id="ARBA00023136"/>
    </source>
</evidence>
<dbReference type="PROSITE" id="PS50929">
    <property type="entry name" value="ABC_TM1F"/>
    <property type="match status" value="1"/>
</dbReference>
<gene>
    <name evidence="7" type="ORF">DCG58_05055</name>
</gene>
<evidence type="ECO:0000256" key="1">
    <source>
        <dbReference type="ARBA" id="ARBA00004651"/>
    </source>
</evidence>
<evidence type="ECO:0000256" key="3">
    <source>
        <dbReference type="ARBA" id="ARBA00022989"/>
    </source>
</evidence>
<feature type="domain" description="ABC transmembrane type-1" evidence="6">
    <location>
        <begin position="39"/>
        <end position="115"/>
    </location>
</feature>
<comment type="subcellular location">
    <subcellularLocation>
        <location evidence="1">Cell membrane</location>
        <topology evidence="1">Multi-pass membrane protein</topology>
    </subcellularLocation>
</comment>
<proteinExistence type="predicted"/>
<evidence type="ECO:0000259" key="6">
    <source>
        <dbReference type="PROSITE" id="PS50929"/>
    </source>
</evidence>
<comment type="caution">
    <text evidence="7">The sequence shown here is derived from an EMBL/GenBank/DDBJ whole genome shotgun (WGS) entry which is preliminary data.</text>
</comment>